<protein>
    <submittedName>
        <fullName evidence="4">Alpha/beta hydrolase domain-containing protein 11-like</fullName>
    </submittedName>
</protein>
<dbReference type="SUPFAM" id="SSF53474">
    <property type="entry name" value="alpha/beta-Hydrolases"/>
    <property type="match status" value="1"/>
</dbReference>
<dbReference type="Proteomes" id="UP000593562">
    <property type="component" value="Unassembled WGS sequence"/>
</dbReference>
<dbReference type="InParanoid" id="A0A7J7DW51"/>
<evidence type="ECO:0000313" key="5">
    <source>
        <dbReference type="Proteomes" id="UP000593562"/>
    </source>
</evidence>
<evidence type="ECO:0000256" key="2">
    <source>
        <dbReference type="ARBA" id="ARBA00022801"/>
    </source>
</evidence>
<dbReference type="EMBL" id="JAAARO010000003">
    <property type="protein sequence ID" value="KAF5750531.1"/>
    <property type="molecule type" value="Genomic_DNA"/>
</dbReference>
<evidence type="ECO:0000256" key="1">
    <source>
        <dbReference type="ARBA" id="ARBA00010088"/>
    </source>
</evidence>
<accession>A0A7J7DW51</accession>
<sequence length="385" mass="42979">MRPGPRRHSELLNRYNTTPLLLTGCERPNPQSPTATRNQPFIRGVDDLIPRVSSSMARILKEKPGSNLIARFIYTRRRSQFCPVKRSIQTLAFEEIRSSTEKPYTSTAFVLHGLLGSGRNWRSFARNLTSNLPGSSAAEWRMVLVDLRNHGRSAETEGLDPPHDMVSAAKDLANLVKCRGWAWPDVVVGHSLGGKVALQFAESCALGDYGPSTPLPKQLWVLDSVPGEVNPENSDGEVEKVLQTLQGLPSSVPSRKWLVDHVIKLGFTKSLSEWIGSNLKKSGDQETWAFNLEGAVQMFNSYREMSYWSLLEQPPKGMEIAMVRAENSDRWDTEVIQRLEGIANRDDGSKGKVSFHVLPNSGHWVHVDNPKGLLEIMAPRIASLY</sequence>
<proteinExistence type="inferred from homology"/>
<dbReference type="Gene3D" id="3.40.50.1820">
    <property type="entry name" value="alpha/beta hydrolase"/>
    <property type="match status" value="1"/>
</dbReference>
<keyword evidence="5" id="KW-1185">Reference proteome</keyword>
<dbReference type="AlphaFoldDB" id="A0A7J7DW51"/>
<comment type="caution">
    <text evidence="4">The sequence shown here is derived from an EMBL/GenBank/DDBJ whole genome shotgun (WGS) entry which is preliminary data.</text>
</comment>
<keyword evidence="2 4" id="KW-0378">Hydrolase</keyword>
<dbReference type="PROSITE" id="PS51257">
    <property type="entry name" value="PROKAR_LIPOPROTEIN"/>
    <property type="match status" value="1"/>
</dbReference>
<gene>
    <name evidence="4" type="ORF">HS088_TW03G00868</name>
</gene>
<dbReference type="OrthoDB" id="8119704at2759"/>
<dbReference type="PANTHER" id="PTHR43248:SF3">
    <property type="entry name" value="AB HYDROLASE-1 DOMAIN-CONTAINING PROTEIN"/>
    <property type="match status" value="1"/>
</dbReference>
<name>A0A7J7DW51_TRIWF</name>
<dbReference type="FunCoup" id="A0A7J7DW51">
    <property type="interactions" value="3088"/>
</dbReference>
<dbReference type="InterPro" id="IPR029058">
    <property type="entry name" value="AB_hydrolase_fold"/>
</dbReference>
<organism evidence="4 5">
    <name type="scientific">Tripterygium wilfordii</name>
    <name type="common">Thunder God vine</name>
    <dbReference type="NCBI Taxonomy" id="458696"/>
    <lineage>
        <taxon>Eukaryota</taxon>
        <taxon>Viridiplantae</taxon>
        <taxon>Streptophyta</taxon>
        <taxon>Embryophyta</taxon>
        <taxon>Tracheophyta</taxon>
        <taxon>Spermatophyta</taxon>
        <taxon>Magnoliopsida</taxon>
        <taxon>eudicotyledons</taxon>
        <taxon>Gunneridae</taxon>
        <taxon>Pentapetalae</taxon>
        <taxon>rosids</taxon>
        <taxon>fabids</taxon>
        <taxon>Celastrales</taxon>
        <taxon>Celastraceae</taxon>
        <taxon>Tripterygium</taxon>
    </lineage>
</organism>
<reference evidence="4 5" key="1">
    <citation type="journal article" date="2020" name="Nat. Commun.">
        <title>Genome of Tripterygium wilfordii and identification of cytochrome P450 involved in triptolide biosynthesis.</title>
        <authorList>
            <person name="Tu L."/>
            <person name="Su P."/>
            <person name="Zhang Z."/>
            <person name="Gao L."/>
            <person name="Wang J."/>
            <person name="Hu T."/>
            <person name="Zhou J."/>
            <person name="Zhang Y."/>
            <person name="Zhao Y."/>
            <person name="Liu Y."/>
            <person name="Song Y."/>
            <person name="Tong Y."/>
            <person name="Lu Y."/>
            <person name="Yang J."/>
            <person name="Xu C."/>
            <person name="Jia M."/>
            <person name="Peters R.J."/>
            <person name="Huang L."/>
            <person name="Gao W."/>
        </authorList>
    </citation>
    <scope>NUCLEOTIDE SEQUENCE [LARGE SCALE GENOMIC DNA]</scope>
    <source>
        <strain evidence="5">cv. XIE 37</strain>
        <tissue evidence="4">Leaf</tissue>
    </source>
</reference>
<feature type="domain" description="AB hydrolase-1" evidence="3">
    <location>
        <begin position="110"/>
        <end position="374"/>
    </location>
</feature>
<evidence type="ECO:0000259" key="3">
    <source>
        <dbReference type="Pfam" id="PF12697"/>
    </source>
</evidence>
<comment type="similarity">
    <text evidence="1">Belongs to the peptidase S33 family.</text>
</comment>
<dbReference type="GO" id="GO:0016787">
    <property type="term" value="F:hydrolase activity"/>
    <property type="evidence" value="ECO:0007669"/>
    <property type="project" value="UniProtKB-KW"/>
</dbReference>
<evidence type="ECO:0000313" key="4">
    <source>
        <dbReference type="EMBL" id="KAF5750531.1"/>
    </source>
</evidence>
<dbReference type="InterPro" id="IPR051601">
    <property type="entry name" value="Serine_prot/Carboxylest_S33"/>
</dbReference>
<dbReference type="Pfam" id="PF12697">
    <property type="entry name" value="Abhydrolase_6"/>
    <property type="match status" value="1"/>
</dbReference>
<dbReference type="PANTHER" id="PTHR43248">
    <property type="entry name" value="2-SUCCINYL-6-HYDROXY-2,4-CYCLOHEXADIENE-1-CARBOXYLATE SYNTHASE"/>
    <property type="match status" value="1"/>
</dbReference>
<dbReference type="InterPro" id="IPR000073">
    <property type="entry name" value="AB_hydrolase_1"/>
</dbReference>